<gene>
    <name evidence="1" type="primary">26</name>
    <name evidence="1" type="ORF">SEA_CALLINALLBARBZ_26</name>
</gene>
<accession>A0AA96HG31</accession>
<dbReference type="Pfam" id="PF14359">
    <property type="entry name" value="DUF4406"/>
    <property type="match status" value="1"/>
</dbReference>
<dbReference type="Gene3D" id="3.40.50.10400">
    <property type="entry name" value="Hypothetical protein PA1492"/>
    <property type="match status" value="1"/>
</dbReference>
<evidence type="ECO:0000313" key="1">
    <source>
        <dbReference type="EMBL" id="WNN93676.1"/>
    </source>
</evidence>
<name>A0AA96HG31_9CAUD</name>
<evidence type="ECO:0000313" key="2">
    <source>
        <dbReference type="Proteomes" id="UP001303520"/>
    </source>
</evidence>
<dbReference type="InterPro" id="IPR025518">
    <property type="entry name" value="DUF4406"/>
</dbReference>
<reference evidence="2" key="1">
    <citation type="submission" date="2024-05" db="EMBL/GenBank/DDBJ databases">
        <authorList>
            <person name="Garin V.P."/>
            <person name="Arshad I."/>
            <person name="Mak A."/>
            <person name="Orr M.A."/>
            <person name="Cho C."/>
            <person name="Kyla G.P."/>
            <person name="Liu J."/>
            <person name="Peri J.N."/>
            <person name="Esherick S.A."/>
            <person name="Shera S."/>
            <person name="Suani E."/>
            <person name="Faulkner C."/>
            <person name="Bonthala P."/>
            <person name="Wong M.A."/>
            <person name="Yao J."/>
            <person name="Santaolaya C."/>
            <person name="Santos E.A."/>
            <person name="Qin K."/>
            <person name="Yang E."/>
            <person name="Shao S.B."/>
            <person name="Moore J.P."/>
            <person name="Mathkour Y.H."/>
            <person name="Gallagher H.R."/>
            <person name="White L.T."/>
            <person name="Givan S.V."/>
            <person name="Chan R.W."/>
            <person name="Infante A."/>
            <person name="Anand S."/>
            <person name="Almeida T.I."/>
            <person name="De G.A."/>
            <person name="Trinh U.L."/>
            <person name="Bhatt K."/>
            <person name="Sanoyca A.J."/>
            <person name="Chong T."/>
            <person name="Liu R."/>
            <person name="Liang E."/>
            <person name="Castellanos S."/>
            <person name="Chang A.P."/>
            <person name="Stephenson J.C."/>
            <person name="Zorawik M."/>
            <person name="Garza D.R."/>
            <person name="Reddi K."/>
            <person name="Bouklas T."/>
            <person name="Freise A.C."/>
            <person name="Klyczek K."/>
            <person name="Ko C."/>
            <person name="Russell D.A."/>
            <person name="Jacobs-Sera D."/>
            <person name="Hatfull G.F."/>
        </authorList>
    </citation>
    <scope>NUCLEOTIDE SEQUENCE [LARGE SCALE GENOMIC DNA]</scope>
</reference>
<proteinExistence type="predicted"/>
<dbReference type="EMBL" id="OR553891">
    <property type="protein sequence ID" value="WNN93676.1"/>
    <property type="molecule type" value="Genomic_DNA"/>
</dbReference>
<dbReference type="SUPFAM" id="SSF52309">
    <property type="entry name" value="N-(deoxy)ribosyltransferase-like"/>
    <property type="match status" value="1"/>
</dbReference>
<organism evidence="1 2">
    <name type="scientific">Arthrobacter phage CallinAllBarbz</name>
    <dbReference type="NCBI Taxonomy" id="3077790"/>
    <lineage>
        <taxon>Viruses</taxon>
        <taxon>Duplodnaviria</taxon>
        <taxon>Heunggongvirae</taxon>
        <taxon>Uroviricota</taxon>
        <taxon>Caudoviricetes</taxon>
        <taxon>Casidaviridae</taxon>
        <taxon>Baileybluvirus</taxon>
        <taxon>Baileybluvirus callinallbarbz</taxon>
    </lineage>
</organism>
<sequence>MIVYLAGPMSGYPRWNFDAFDEAAAKLRRRGFAVLSPAEMDRANGFNPDAPVEEFTLEDRHKAMRADLNAILHVAEAVVYLPGSADSDGALLEMSVGLAIGKPVTPLDYALQKGPSL</sequence>
<keyword evidence="2" id="KW-1185">Reference proteome</keyword>
<dbReference type="Proteomes" id="UP001303520">
    <property type="component" value="Segment"/>
</dbReference>
<protein>
    <submittedName>
        <fullName evidence="1">Nucleoside deoxyribosyltransferase</fullName>
    </submittedName>
</protein>